<keyword evidence="2" id="KW-1185">Reference proteome</keyword>
<dbReference type="AlphaFoldDB" id="A0A0A7LAY3"/>
<dbReference type="KEGG" id="mear:Mpt1_c03380"/>
<reference evidence="1 2" key="1">
    <citation type="journal article" date="2014" name="Appl. Environ. Microbiol.">
        <title>Comparative Genome Analysis of 'Candidatus Methanoplasma termitum' Indicates a New Mode of Energy Metabolism in the Seventh Order of Methanogens.</title>
        <authorList>
            <person name="Lang K."/>
            <person name="Schuldes J."/>
            <person name="Klingl A."/>
            <person name="Poehlein A."/>
            <person name="Daniel R."/>
            <person name="Brune A."/>
        </authorList>
    </citation>
    <scope>NUCLEOTIDE SEQUENCE [LARGE SCALE GENOMIC DNA]</scope>
    <source>
        <strain evidence="2">Mpt1</strain>
    </source>
</reference>
<protein>
    <submittedName>
        <fullName evidence="1">Uncharacterized protein</fullName>
    </submittedName>
</protein>
<dbReference type="EMBL" id="CP010070">
    <property type="protein sequence ID" value="AIZ56234.1"/>
    <property type="molecule type" value="Genomic_DNA"/>
</dbReference>
<dbReference type="GeneID" id="24818009"/>
<dbReference type="STRING" id="1577791.Mpt1_c03380"/>
<proteinExistence type="predicted"/>
<organism evidence="1 2">
    <name type="scientific">Candidatus Methanoplasma termitum</name>
    <dbReference type="NCBI Taxonomy" id="1577791"/>
    <lineage>
        <taxon>Archaea</taxon>
        <taxon>Methanobacteriati</taxon>
        <taxon>Thermoplasmatota</taxon>
        <taxon>Thermoplasmata</taxon>
        <taxon>Methanomassiliicoccales</taxon>
        <taxon>Methanomassiliicoccaceae</taxon>
        <taxon>Candidatus Methanoplasma</taxon>
    </lineage>
</organism>
<evidence type="ECO:0000313" key="2">
    <source>
        <dbReference type="Proteomes" id="UP000030787"/>
    </source>
</evidence>
<evidence type="ECO:0000313" key="1">
    <source>
        <dbReference type="EMBL" id="AIZ56234.1"/>
    </source>
</evidence>
<name>A0A0A7LAY3_9ARCH</name>
<accession>A0A0A7LAY3</accession>
<gene>
    <name evidence="1" type="ORF">Mpt1_c03380</name>
</gene>
<dbReference type="Proteomes" id="UP000030787">
    <property type="component" value="Chromosome"/>
</dbReference>
<dbReference type="HOGENOM" id="CLU_192647_0_0_2"/>
<dbReference type="RefSeq" id="WP_048111573.1">
    <property type="nucleotide sequence ID" value="NZ_CP010070.1"/>
</dbReference>
<sequence>MSNENYQKCRTCRFCIHSRDSWVCSLRGSPTHDDGTCERYRPGSCENCNNIILTKSKAVCRVTVEETDVLNVCSDYDPSGRRSV</sequence>